<dbReference type="EMBL" id="QCYK01000001">
    <property type="protein sequence ID" value="PUZ28087.1"/>
    <property type="molecule type" value="Genomic_DNA"/>
</dbReference>
<keyword evidence="5" id="KW-1185">Reference proteome</keyword>
<dbReference type="PANTHER" id="PTHR45586:SF1">
    <property type="entry name" value="LIPOPOLYSACCHARIDE ASSEMBLY PROTEIN B"/>
    <property type="match status" value="1"/>
</dbReference>
<gene>
    <name evidence="4" type="ORF">DCC81_00975</name>
</gene>
<proteinExistence type="predicted"/>
<comment type="caution">
    <text evidence="4">The sequence shown here is derived from an EMBL/GenBank/DDBJ whole genome shotgun (WGS) entry which is preliminary data.</text>
</comment>
<dbReference type="InterPro" id="IPR011990">
    <property type="entry name" value="TPR-like_helical_dom_sf"/>
</dbReference>
<reference evidence="4 5" key="1">
    <citation type="submission" date="2018-04" db="EMBL/GenBank/DDBJ databases">
        <title>Chitinophaga fuyangensis sp. nov., isolated from soil in a chemical factory.</title>
        <authorList>
            <person name="Chen K."/>
        </authorList>
    </citation>
    <scope>NUCLEOTIDE SEQUENCE [LARGE SCALE GENOMIC DNA]</scope>
    <source>
        <strain evidence="4 5">LY-1</strain>
    </source>
</reference>
<keyword evidence="2 3" id="KW-0802">TPR repeat</keyword>
<dbReference type="InterPro" id="IPR019734">
    <property type="entry name" value="TPR_rpt"/>
</dbReference>
<sequence>MGAEQKYLIFDSKRQRKGMIMRSSLLKTLMAGGLLLLLAQGTMAQSQDPAELFNTAHSFLVSGDYNNAVLVLNQLLQQEPDNTQYKKELGFAYYLKGDMNKARSIIDPLMDKKDADIQTFQIAGNIAQARADVKSAQKIYDKGLRRFPNSGELNNENGQLQLKLMMNDAAIKSWTTGIRVDPNYPGNYYNAARAYYYIGKEPIWAIVYGEIFLNLESYTDRTVEIRELVLDAYKKLFSDPTLFNAPEADAVSSGKKSKRNRDGEEDFLTAYKKTISKQALVVTTGIEPESLVMLRTRFLLDWYGFYAVKFPFALFDYQQQLLKDGLFDAYNQWIFGPPSNQSAFRSWANLHKPEYDAFIKFQRDNPLKLRPEEYYGR</sequence>
<dbReference type="Gene3D" id="1.25.40.10">
    <property type="entry name" value="Tetratricopeptide repeat domain"/>
    <property type="match status" value="1"/>
</dbReference>
<dbReference type="AlphaFoldDB" id="A0A2T7BK90"/>
<evidence type="ECO:0000256" key="2">
    <source>
        <dbReference type="ARBA" id="ARBA00022803"/>
    </source>
</evidence>
<dbReference type="SMART" id="SM00028">
    <property type="entry name" value="TPR"/>
    <property type="match status" value="3"/>
</dbReference>
<dbReference type="InterPro" id="IPR051012">
    <property type="entry name" value="CellSynth/LPSAsmb/PSIAsmb"/>
</dbReference>
<dbReference type="OrthoDB" id="793001at2"/>
<evidence type="ECO:0000256" key="1">
    <source>
        <dbReference type="ARBA" id="ARBA00022737"/>
    </source>
</evidence>
<evidence type="ECO:0000313" key="4">
    <source>
        <dbReference type="EMBL" id="PUZ28087.1"/>
    </source>
</evidence>
<feature type="repeat" description="TPR" evidence="3">
    <location>
        <begin position="49"/>
        <end position="82"/>
    </location>
</feature>
<organism evidence="4 5">
    <name type="scientific">Chitinophaga parva</name>
    <dbReference type="NCBI Taxonomy" id="2169414"/>
    <lineage>
        <taxon>Bacteria</taxon>
        <taxon>Pseudomonadati</taxon>
        <taxon>Bacteroidota</taxon>
        <taxon>Chitinophagia</taxon>
        <taxon>Chitinophagales</taxon>
        <taxon>Chitinophagaceae</taxon>
        <taxon>Chitinophaga</taxon>
    </lineage>
</organism>
<dbReference type="Proteomes" id="UP000244450">
    <property type="component" value="Unassembled WGS sequence"/>
</dbReference>
<dbReference type="SUPFAM" id="SSF48452">
    <property type="entry name" value="TPR-like"/>
    <property type="match status" value="1"/>
</dbReference>
<protein>
    <submittedName>
        <fullName evidence="4">Uncharacterized protein</fullName>
    </submittedName>
</protein>
<evidence type="ECO:0000256" key="3">
    <source>
        <dbReference type="PROSITE-ProRule" id="PRU00339"/>
    </source>
</evidence>
<dbReference type="Pfam" id="PF14559">
    <property type="entry name" value="TPR_19"/>
    <property type="match status" value="1"/>
</dbReference>
<evidence type="ECO:0000313" key="5">
    <source>
        <dbReference type="Proteomes" id="UP000244450"/>
    </source>
</evidence>
<dbReference type="PANTHER" id="PTHR45586">
    <property type="entry name" value="TPR REPEAT-CONTAINING PROTEIN PA4667"/>
    <property type="match status" value="1"/>
</dbReference>
<accession>A0A2T7BK90</accession>
<keyword evidence="1" id="KW-0677">Repeat</keyword>
<name>A0A2T7BK90_9BACT</name>
<dbReference type="PROSITE" id="PS50005">
    <property type="entry name" value="TPR"/>
    <property type="match status" value="1"/>
</dbReference>